<comment type="caution">
    <text evidence="17">The sequence shown here is derived from an EMBL/GenBank/DDBJ whole genome shotgun (WGS) entry which is preliminary data.</text>
</comment>
<keyword evidence="12" id="KW-1278">Translocase</keyword>
<keyword evidence="4 12" id="KW-0813">Transport</keyword>
<dbReference type="GO" id="GO:0005886">
    <property type="term" value="C:plasma membrane"/>
    <property type="evidence" value="ECO:0007669"/>
    <property type="project" value="UniProtKB-SubCell"/>
</dbReference>
<comment type="function">
    <text evidence="12">NDH-1 shuttles electrons from NADH, via FMN and iron-sulfur (Fe-S) centers, to quinones in the respiratory chain. The immediate electron acceptor for the enzyme in this species is believed to be a menaquinone. Couples the redox reaction to proton translocation (for every two electrons transferred, four hydrogen ions are translocated across the cytoplasmic membrane), and thus conserves the redox energy in a proton gradient.</text>
</comment>
<evidence type="ECO:0000259" key="15">
    <source>
        <dbReference type="Pfam" id="PF00329"/>
    </source>
</evidence>
<keyword evidence="8 12" id="KW-0472">Membrane</keyword>
<dbReference type="InterPro" id="IPR029014">
    <property type="entry name" value="NiFe-Hase_large"/>
</dbReference>
<comment type="catalytic activity">
    <reaction evidence="11 12">
        <text>a quinone + NADH + 5 H(+)(in) = a quinol + NAD(+) + 4 H(+)(out)</text>
        <dbReference type="Rhea" id="RHEA:57888"/>
        <dbReference type="ChEBI" id="CHEBI:15378"/>
        <dbReference type="ChEBI" id="CHEBI:24646"/>
        <dbReference type="ChEBI" id="CHEBI:57540"/>
        <dbReference type="ChEBI" id="CHEBI:57945"/>
        <dbReference type="ChEBI" id="CHEBI:132124"/>
    </reaction>
</comment>
<comment type="similarity">
    <text evidence="12">Belongs to the complex I 30 kDa subunit family.</text>
</comment>
<gene>
    <name evidence="13" type="primary">nuoD</name>
    <name evidence="12" type="synonym">nuoC</name>
    <name evidence="17" type="ORF">D0C36_17940</name>
</gene>
<evidence type="ECO:0000256" key="5">
    <source>
        <dbReference type="ARBA" id="ARBA00022475"/>
    </source>
</evidence>
<feature type="domain" description="NADH:ubiquinone oxidoreductase 30kDa subunit" evidence="15">
    <location>
        <begin position="33"/>
        <end position="158"/>
    </location>
</feature>
<dbReference type="SUPFAM" id="SSF143243">
    <property type="entry name" value="Nqo5-like"/>
    <property type="match status" value="1"/>
</dbReference>
<keyword evidence="17" id="KW-0560">Oxidoreductase</keyword>
<dbReference type="EC" id="7.1.1.-" evidence="12"/>
<keyword evidence="9" id="KW-0511">Multifunctional enzyme</keyword>
<evidence type="ECO:0000256" key="7">
    <source>
        <dbReference type="ARBA" id="ARBA00023027"/>
    </source>
</evidence>
<reference evidence="17 18" key="1">
    <citation type="submission" date="2018-08" db="EMBL/GenBank/DDBJ databases">
        <title>Mucilaginibacter sp. MYSH2.</title>
        <authorList>
            <person name="Seo T."/>
        </authorList>
    </citation>
    <scope>NUCLEOTIDE SEQUENCE [LARGE SCALE GENOMIC DNA]</scope>
    <source>
        <strain evidence="17 18">MYSH2</strain>
    </source>
</reference>
<comment type="similarity">
    <text evidence="3">In the C-terminal section; belongs to the complex I 49 kDa subunit family.</text>
</comment>
<evidence type="ECO:0000256" key="4">
    <source>
        <dbReference type="ARBA" id="ARBA00022448"/>
    </source>
</evidence>
<evidence type="ECO:0000313" key="17">
    <source>
        <dbReference type="EMBL" id="RFZ90833.1"/>
    </source>
</evidence>
<keyword evidence="12" id="KW-0874">Quinone</keyword>
<feature type="domain" description="NADH-quinone oxidoreductase subunit D" evidence="16">
    <location>
        <begin position="323"/>
        <end position="582"/>
    </location>
</feature>
<evidence type="ECO:0000256" key="1">
    <source>
        <dbReference type="ARBA" id="ARBA00002378"/>
    </source>
</evidence>
<dbReference type="AlphaFoldDB" id="A0A372NRF3"/>
<evidence type="ECO:0000313" key="18">
    <source>
        <dbReference type="Proteomes" id="UP000264217"/>
    </source>
</evidence>
<keyword evidence="5 12" id="KW-1003">Cell membrane</keyword>
<protein>
    <recommendedName>
        <fullName evidence="12 13">Multifunctional fusion protein</fullName>
    </recommendedName>
    <domain>
        <recommendedName>
            <fullName evidence="12">NADH-quinone oxidoreductase subunit C</fullName>
            <ecNumber evidence="12">7.1.1.-</ecNumber>
        </recommendedName>
        <alternativeName>
            <fullName evidence="12">NADH dehydrogenase I subunit C</fullName>
        </alternativeName>
        <alternativeName>
            <fullName evidence="12">NDH-1 subunit C</fullName>
        </alternativeName>
    </domain>
    <domain>
        <recommendedName>
            <fullName evidence="13">NADH-quinone oxidoreductase subunit D</fullName>
        </recommendedName>
        <alternativeName>
            <fullName evidence="13">NADH dehydrogenase I subunit D</fullName>
        </alternativeName>
        <alternativeName>
            <fullName evidence="13">NDH-1 subunit D</fullName>
        </alternativeName>
    </domain>
</protein>
<evidence type="ECO:0000256" key="13">
    <source>
        <dbReference type="HAMAP-Rule" id="MF_01358"/>
    </source>
</evidence>
<proteinExistence type="inferred from homology"/>
<keyword evidence="14" id="KW-0175">Coiled coil</keyword>
<comment type="subcellular location">
    <subcellularLocation>
        <location evidence="2">Cell inner membrane</location>
        <topology evidence="2">Peripheral membrane protein</topology>
    </subcellularLocation>
    <subcellularLocation>
        <location evidence="12">Cell membrane</location>
        <topology evidence="12">Peripheral membrane protein</topology>
        <orientation evidence="12">Cytoplasmic side</orientation>
    </subcellularLocation>
</comment>
<name>A0A372NRF3_9SPHI</name>
<dbReference type="Gene3D" id="3.30.460.80">
    <property type="entry name" value="NADH:ubiquinone oxidoreductase, 30kDa subunit"/>
    <property type="match status" value="1"/>
</dbReference>
<evidence type="ECO:0000256" key="3">
    <source>
        <dbReference type="ARBA" id="ARBA00010019"/>
    </source>
</evidence>
<evidence type="ECO:0000256" key="14">
    <source>
        <dbReference type="SAM" id="Coils"/>
    </source>
</evidence>
<dbReference type="InterPro" id="IPR010218">
    <property type="entry name" value="NADH_DH_suC"/>
</dbReference>
<comment type="function">
    <text evidence="1">NDH-1 shuttles electrons from NADH, via FMN and iron-sulfur (Fe-S) centers, to quinones in the respiratory chain. The immediate electron acceptor for the enzyme in this species is believed to be ubiquinone. Couples the redox reaction to proton translocation (for every two electrons transferred, four hydrogen ions are translocated across the cytoplasmic membrane), and thus conserves the redox energy in a proton gradient.</text>
</comment>
<evidence type="ECO:0000256" key="9">
    <source>
        <dbReference type="ARBA" id="ARBA00023268"/>
    </source>
</evidence>
<evidence type="ECO:0000256" key="2">
    <source>
        <dbReference type="ARBA" id="ARBA00004417"/>
    </source>
</evidence>
<sequence length="582" mass="66699">MTFDDIKDLLAAKFGNEVIIGEERTGLQPALLIQPERIADVCLELRDNPKTYFDLLNCLSGVDYGTAANRFGVVYQLTSIPYNLTITLKVSMENDRNEYNLPTFPTVSHVYATADWHERETYDLVGIFFEGHPDLRRILLPDDWEGYPLRKDYVATEYYKGIKIDYPVQPKDSAEKIEYKIAEDKNPKYNEALKRYEQKIADAAVEDMVLNMGPQHPSTHGVLRLELITDGEIVKEVIPHVGYLHRCFEKHAEALTYQQTIPFTDRMDYLASMNNAHAWVMGAEKMLGIDKDIPKRIEYIRVLVCEMNRIASHLIAIGTYGIDIGAFTPFLWCFRDREHIMGMLEWASGSRMLYNYIWVGGLFYDLPVGFEERCREFIDYFKPKMVELNQLLTDNQIFISRTANVGVLPLDVAINYGCTGPVLRGSGLRYDLRRIDGYSVYPELDFEVPIGAGVMGTTGDCWDRYKVRVDEIDQSVRIIEQCLDRLQKELKRTPDFDPRAKLPRKLTPKAQDYYARCEGTKGELGFYFIHDNERSEIPFRVKARGPSYNNLSVVPAISKGVMIADVIAIIGSIDFVLGEVDR</sequence>
<dbReference type="OrthoDB" id="9801496at2"/>
<dbReference type="InterPro" id="IPR022885">
    <property type="entry name" value="NDH1_su_D/H"/>
</dbReference>
<comment type="similarity">
    <text evidence="13">Belongs to the complex I 49 kDa subunit family.</text>
</comment>
<keyword evidence="6" id="KW-0997">Cell inner membrane</keyword>
<dbReference type="NCBIfam" id="NF004739">
    <property type="entry name" value="PRK06075.1"/>
    <property type="match status" value="1"/>
</dbReference>
<dbReference type="Proteomes" id="UP000264217">
    <property type="component" value="Unassembled WGS sequence"/>
</dbReference>
<dbReference type="NCBIfam" id="TIGR01961">
    <property type="entry name" value="NuoC_fam"/>
    <property type="match status" value="1"/>
</dbReference>
<dbReference type="PROSITE" id="PS00542">
    <property type="entry name" value="COMPLEX1_30K"/>
    <property type="match status" value="1"/>
</dbReference>
<dbReference type="InterPro" id="IPR001135">
    <property type="entry name" value="NADH_Q_OxRdtase_suD"/>
</dbReference>
<dbReference type="InterPro" id="IPR020396">
    <property type="entry name" value="NADH_UbQ_OxRdtase_CS"/>
</dbReference>
<organism evidence="17 18">
    <name type="scientific">Mucilaginibacter conchicola</name>
    <dbReference type="NCBI Taxonomy" id="2303333"/>
    <lineage>
        <taxon>Bacteria</taxon>
        <taxon>Pseudomonadati</taxon>
        <taxon>Bacteroidota</taxon>
        <taxon>Sphingobacteriia</taxon>
        <taxon>Sphingobacteriales</taxon>
        <taxon>Sphingobacteriaceae</taxon>
        <taxon>Mucilaginibacter</taxon>
    </lineage>
</organism>
<evidence type="ECO:0000259" key="16">
    <source>
        <dbReference type="Pfam" id="PF00346"/>
    </source>
</evidence>
<dbReference type="Pfam" id="PF00346">
    <property type="entry name" value="Complex1_49kDa"/>
    <property type="match status" value="1"/>
</dbReference>
<dbReference type="GO" id="GO:0008137">
    <property type="term" value="F:NADH dehydrogenase (ubiquinone) activity"/>
    <property type="evidence" value="ECO:0007669"/>
    <property type="project" value="InterPro"/>
</dbReference>
<evidence type="ECO:0000256" key="6">
    <source>
        <dbReference type="ARBA" id="ARBA00022519"/>
    </source>
</evidence>
<dbReference type="HAMAP" id="MF_01358">
    <property type="entry name" value="NDH1_NuoD"/>
    <property type="match status" value="1"/>
</dbReference>
<dbReference type="PANTHER" id="PTHR11993:SF10">
    <property type="entry name" value="NADH DEHYDROGENASE [UBIQUINONE] IRON-SULFUR PROTEIN 2, MITOCHONDRIAL"/>
    <property type="match status" value="1"/>
</dbReference>
<evidence type="ECO:0000256" key="12">
    <source>
        <dbReference type="HAMAP-Rule" id="MF_01357"/>
    </source>
</evidence>
<evidence type="ECO:0000256" key="11">
    <source>
        <dbReference type="ARBA" id="ARBA00047712"/>
    </source>
</evidence>
<dbReference type="GO" id="GO:0048038">
    <property type="term" value="F:quinone binding"/>
    <property type="evidence" value="ECO:0007669"/>
    <property type="project" value="UniProtKB-KW"/>
</dbReference>
<dbReference type="PANTHER" id="PTHR11993">
    <property type="entry name" value="NADH-UBIQUINONE OXIDOREDUCTASE 49 KDA SUBUNIT"/>
    <property type="match status" value="1"/>
</dbReference>
<comment type="subunit">
    <text evidence="10">NDH-1 is composed of 13 different subunits. Subunits NuoB, CD, E, F, and G constitute the peripheral sector of the complex.</text>
</comment>
<evidence type="ECO:0000256" key="10">
    <source>
        <dbReference type="ARBA" id="ARBA00038617"/>
    </source>
</evidence>
<dbReference type="HAMAP" id="MF_01357">
    <property type="entry name" value="NDH1_NuoC"/>
    <property type="match status" value="1"/>
</dbReference>
<feature type="coiled-coil region" evidence="14">
    <location>
        <begin position="179"/>
        <end position="206"/>
    </location>
</feature>
<dbReference type="SUPFAM" id="SSF56762">
    <property type="entry name" value="HydB/Nqo4-like"/>
    <property type="match status" value="1"/>
</dbReference>
<comment type="subunit">
    <text evidence="12">NDH-1 is composed of 14 different subunits. Subunits NuoB, C, D, E, F, and G constitute the peripheral sector of the complex.</text>
</comment>
<accession>A0A372NRF3</accession>
<dbReference type="GO" id="GO:0050136">
    <property type="term" value="F:NADH dehydrogenase (quinone) (non-electrogenic) activity"/>
    <property type="evidence" value="ECO:0007669"/>
    <property type="project" value="UniProtKB-UniRule"/>
</dbReference>
<keyword evidence="7 12" id="KW-0520">NAD</keyword>
<dbReference type="InterPro" id="IPR037232">
    <property type="entry name" value="NADH_quin_OxRdtase_su_C/D-like"/>
</dbReference>
<dbReference type="InterPro" id="IPR001268">
    <property type="entry name" value="NADH_UbQ_OxRdtase_30kDa_su"/>
</dbReference>
<dbReference type="Pfam" id="PF00329">
    <property type="entry name" value="Complex1_30kDa"/>
    <property type="match status" value="1"/>
</dbReference>
<dbReference type="GO" id="GO:0051287">
    <property type="term" value="F:NAD binding"/>
    <property type="evidence" value="ECO:0007669"/>
    <property type="project" value="InterPro"/>
</dbReference>
<keyword evidence="18" id="KW-1185">Reference proteome</keyword>
<dbReference type="EMBL" id="QWDC01000003">
    <property type="protein sequence ID" value="RFZ90833.1"/>
    <property type="molecule type" value="Genomic_DNA"/>
</dbReference>
<evidence type="ECO:0000256" key="8">
    <source>
        <dbReference type="ARBA" id="ARBA00023136"/>
    </source>
</evidence>
<dbReference type="Gene3D" id="1.10.645.10">
    <property type="entry name" value="Cytochrome-c3 Hydrogenase, chain B"/>
    <property type="match status" value="1"/>
</dbReference>